<dbReference type="SMART" id="SM00387">
    <property type="entry name" value="HATPase_c"/>
    <property type="match status" value="1"/>
</dbReference>
<name>A0A3D8R192_9HELO</name>
<dbReference type="InterPro" id="IPR038973">
    <property type="entry name" value="MutL/Mlh/Pms-like"/>
</dbReference>
<dbReference type="FunFam" id="3.30.565.10:FF:000017">
    <property type="entry name" value="PMS1 homolog 1, mismatch repair system component"/>
    <property type="match status" value="1"/>
</dbReference>
<comment type="similarity">
    <text evidence="1">Belongs to the DNA mismatch repair MutL/HexB family.</text>
</comment>
<dbReference type="GO" id="GO:0032389">
    <property type="term" value="C:MutLalpha complex"/>
    <property type="evidence" value="ECO:0007669"/>
    <property type="project" value="TreeGrafter"/>
</dbReference>
<feature type="region of interest" description="Disordered" evidence="3">
    <location>
        <begin position="652"/>
        <end position="765"/>
    </location>
</feature>
<dbReference type="AlphaFoldDB" id="A0A3D8R192"/>
<dbReference type="EMBL" id="PDLM01000010">
    <property type="protein sequence ID" value="RDW67795.1"/>
    <property type="molecule type" value="Genomic_DNA"/>
</dbReference>
<dbReference type="SUPFAM" id="SSF54211">
    <property type="entry name" value="Ribosomal protein S5 domain 2-like"/>
    <property type="match status" value="1"/>
</dbReference>
<sequence>MAITQLPRATVHLLGSTQVLTTSSSLVKELIDNALDARATSIDIVISENTLDKIEVRDNGHGIAKEDLEALGRRGYTSKLRCFEELRELGGSTLGFRGEALASAVQLGEVSVTTKTNGDPTATIVRLKDSGGIFQQSRASGPLGTTVSVTKFMAKIPVRKQTALKTAPKTLAKIKELLYSYALARPSVRFSLKVVKSNKGAWSFAPRPNDGIREAVSQVIGRDAANQCLETARTFSKPRAVSEISREFAGDSTASMTAQVTESLFQMHAFMPRPDADPAKVGSSQYISIDSRPVACDKGTMKKIVTIFKKYAQNRVSQGSQDRLRNPFLRLSIICPSTSYDPNVEPAKDDVLFADEQLVLESAEELFKEVYGSTTPLVPATLGITAEKLDSFELLLNRNSATGSEVVKELSTSAMSGNMFHKYNENDTTHVDFTTEIFNPPIAEQLESTPLSISSSGSIDPLAMQDESFSELGVDPDTVPKRKRQWNFDMSKDFSEAVPEQETQFSSKRVTRHSDPQVIPDESGQDTNNGLNPWVIAKLNAPVRESIRQNLPASSDVNTFEGVHDIQLDDVIRNGARYSQSYGNTVSTPGMTRGRNTSPLMLFPRPLPGDVPQQDPQFTDPDDDPILLEGDSRAEIHKATDFISARRLPQDSLLTPPATQHGGVLKRLMGPNRPFVSPRRPLEPVRQVETLRQTRLGTESRAPHKSSTTSFPDEEEPEGDLSWAMQYEERKEEATRRRREEVRLSRQESARQAQTDSPRSSPHKNRYEAAIASLEAAQTTDEVPKSNMRPGDPRAYLMRRQKSLAVETEQPGAKQKLKRMKTNMLPLETTYHTDIVCSLVQTITFDLAAVRDLVGGLRDVDPYVTDGIQTFGVDETATNAVRTKLEHVAKLWLEDKAAAGKHMEQDFAQ</sequence>
<keyword evidence="2" id="KW-0227">DNA damage</keyword>
<comment type="caution">
    <text evidence="6">The sequence shown here is derived from an EMBL/GenBank/DDBJ whole genome shotgun (WGS) entry which is preliminary data.</text>
</comment>
<keyword evidence="7" id="KW-1185">Reference proteome</keyword>
<feature type="domain" description="Histidine kinase/HSP90-like ATPase" evidence="4">
    <location>
        <begin position="21"/>
        <end position="160"/>
    </location>
</feature>
<evidence type="ECO:0000313" key="6">
    <source>
        <dbReference type="EMBL" id="RDW67795.1"/>
    </source>
</evidence>
<protein>
    <recommendedName>
        <fullName evidence="8">DNA mismatch repair protein S5 domain-containing protein</fullName>
    </recommendedName>
</protein>
<dbReference type="Pfam" id="PF01119">
    <property type="entry name" value="DNA_mis_repair"/>
    <property type="match status" value="1"/>
</dbReference>
<dbReference type="PANTHER" id="PTHR10073:SF41">
    <property type="entry name" value="MISMATCH REPAIR PROTEIN, PUTATIVE (AFU_ORTHOLOGUE AFUA_8G05820)-RELATED"/>
    <property type="match status" value="1"/>
</dbReference>
<evidence type="ECO:0008006" key="8">
    <source>
        <dbReference type="Google" id="ProtNLM"/>
    </source>
</evidence>
<organism evidence="6 7">
    <name type="scientific">Coleophoma cylindrospora</name>
    <dbReference type="NCBI Taxonomy" id="1849047"/>
    <lineage>
        <taxon>Eukaryota</taxon>
        <taxon>Fungi</taxon>
        <taxon>Dikarya</taxon>
        <taxon>Ascomycota</taxon>
        <taxon>Pezizomycotina</taxon>
        <taxon>Leotiomycetes</taxon>
        <taxon>Helotiales</taxon>
        <taxon>Dermateaceae</taxon>
        <taxon>Coleophoma</taxon>
    </lineage>
</organism>
<dbReference type="GO" id="GO:0030983">
    <property type="term" value="F:mismatched DNA binding"/>
    <property type="evidence" value="ECO:0007669"/>
    <property type="project" value="InterPro"/>
</dbReference>
<dbReference type="PROSITE" id="PS00058">
    <property type="entry name" value="DNA_MISMATCH_REPAIR_1"/>
    <property type="match status" value="1"/>
</dbReference>
<evidence type="ECO:0000259" key="4">
    <source>
        <dbReference type="SMART" id="SM00387"/>
    </source>
</evidence>
<dbReference type="InterPro" id="IPR020568">
    <property type="entry name" value="Ribosomal_Su5_D2-typ_SF"/>
</dbReference>
<feature type="compositionally biased region" description="Basic and acidic residues" evidence="3">
    <location>
        <begin position="727"/>
        <end position="749"/>
    </location>
</feature>
<dbReference type="InterPro" id="IPR014721">
    <property type="entry name" value="Ribsml_uS5_D2-typ_fold_subgr"/>
</dbReference>
<feature type="compositionally biased region" description="Polar residues" evidence="3">
    <location>
        <begin position="750"/>
        <end position="760"/>
    </location>
</feature>
<dbReference type="Gene3D" id="3.30.230.10">
    <property type="match status" value="1"/>
</dbReference>
<dbReference type="GO" id="GO:0061982">
    <property type="term" value="P:meiosis I cell cycle process"/>
    <property type="evidence" value="ECO:0007669"/>
    <property type="project" value="UniProtKB-ARBA"/>
</dbReference>
<evidence type="ECO:0000313" key="7">
    <source>
        <dbReference type="Proteomes" id="UP000256645"/>
    </source>
</evidence>
<feature type="domain" description="DNA mismatch repair protein S5" evidence="5">
    <location>
        <begin position="216"/>
        <end position="372"/>
    </location>
</feature>
<dbReference type="STRING" id="1849047.A0A3D8R192"/>
<dbReference type="OrthoDB" id="10263226at2759"/>
<dbReference type="Gene3D" id="3.30.565.10">
    <property type="entry name" value="Histidine kinase-like ATPase, C-terminal domain"/>
    <property type="match status" value="1"/>
</dbReference>
<dbReference type="NCBIfam" id="TIGR00585">
    <property type="entry name" value="mutl"/>
    <property type="match status" value="1"/>
</dbReference>
<dbReference type="SMART" id="SM01340">
    <property type="entry name" value="DNA_mis_repair"/>
    <property type="match status" value="1"/>
</dbReference>
<dbReference type="PANTHER" id="PTHR10073">
    <property type="entry name" value="DNA MISMATCH REPAIR PROTEIN MLH, PMS, MUTL"/>
    <property type="match status" value="1"/>
</dbReference>
<dbReference type="InterPro" id="IPR014762">
    <property type="entry name" value="DNA_mismatch_repair_CS"/>
</dbReference>
<evidence type="ECO:0000256" key="2">
    <source>
        <dbReference type="ARBA" id="ARBA00022763"/>
    </source>
</evidence>
<gene>
    <name evidence="6" type="ORF">BP6252_09191</name>
</gene>
<dbReference type="InterPro" id="IPR003594">
    <property type="entry name" value="HATPase_dom"/>
</dbReference>
<dbReference type="InterPro" id="IPR013507">
    <property type="entry name" value="DNA_mismatch_S5_2-like"/>
</dbReference>
<dbReference type="InterPro" id="IPR002099">
    <property type="entry name" value="MutL/Mlh/PMS"/>
</dbReference>
<dbReference type="GO" id="GO:0140664">
    <property type="term" value="F:ATP-dependent DNA damage sensor activity"/>
    <property type="evidence" value="ECO:0007669"/>
    <property type="project" value="InterPro"/>
</dbReference>
<dbReference type="GO" id="GO:0006298">
    <property type="term" value="P:mismatch repair"/>
    <property type="evidence" value="ECO:0007669"/>
    <property type="project" value="InterPro"/>
</dbReference>
<feature type="region of interest" description="Disordered" evidence="3">
    <location>
        <begin position="495"/>
        <end position="531"/>
    </location>
</feature>
<accession>A0A3D8R192</accession>
<dbReference type="GO" id="GO:0005524">
    <property type="term" value="F:ATP binding"/>
    <property type="evidence" value="ECO:0007669"/>
    <property type="project" value="InterPro"/>
</dbReference>
<proteinExistence type="inferred from homology"/>
<dbReference type="SUPFAM" id="SSF55874">
    <property type="entry name" value="ATPase domain of HSP90 chaperone/DNA topoisomerase II/histidine kinase"/>
    <property type="match status" value="1"/>
</dbReference>
<dbReference type="InterPro" id="IPR036890">
    <property type="entry name" value="HATPase_C_sf"/>
</dbReference>
<evidence type="ECO:0000256" key="3">
    <source>
        <dbReference type="SAM" id="MobiDB-lite"/>
    </source>
</evidence>
<dbReference type="GO" id="GO:0016887">
    <property type="term" value="F:ATP hydrolysis activity"/>
    <property type="evidence" value="ECO:0007669"/>
    <property type="project" value="InterPro"/>
</dbReference>
<dbReference type="Pfam" id="PF13589">
    <property type="entry name" value="HATPase_c_3"/>
    <property type="match status" value="1"/>
</dbReference>
<evidence type="ECO:0000256" key="1">
    <source>
        <dbReference type="ARBA" id="ARBA00006082"/>
    </source>
</evidence>
<evidence type="ECO:0000259" key="5">
    <source>
        <dbReference type="SMART" id="SM01340"/>
    </source>
</evidence>
<dbReference type="CDD" id="cd16926">
    <property type="entry name" value="HATPase_MutL-MLH-PMS-like"/>
    <property type="match status" value="1"/>
</dbReference>
<reference evidence="6 7" key="1">
    <citation type="journal article" date="2018" name="IMA Fungus">
        <title>IMA Genome-F 9: Draft genome sequence of Annulohypoxylon stygium, Aspergillus mulundensis, Berkeleyomyces basicola (syn. Thielaviopsis basicola), Ceratocystis smalleyi, two Cercospora beticola strains, Coleophoma cylindrospora, Fusarium fracticaudum, Phialophora cf. hyalina, and Morchella septimelata.</title>
        <authorList>
            <person name="Wingfield B.D."/>
            <person name="Bills G.F."/>
            <person name="Dong Y."/>
            <person name="Huang W."/>
            <person name="Nel W.J."/>
            <person name="Swalarsk-Parry B.S."/>
            <person name="Vaghefi N."/>
            <person name="Wilken P.M."/>
            <person name="An Z."/>
            <person name="de Beer Z.W."/>
            <person name="De Vos L."/>
            <person name="Chen L."/>
            <person name="Duong T.A."/>
            <person name="Gao Y."/>
            <person name="Hammerbacher A."/>
            <person name="Kikkert J.R."/>
            <person name="Li Y."/>
            <person name="Li H."/>
            <person name="Li K."/>
            <person name="Li Q."/>
            <person name="Liu X."/>
            <person name="Ma X."/>
            <person name="Naidoo K."/>
            <person name="Pethybridge S.J."/>
            <person name="Sun J."/>
            <person name="Steenkamp E.T."/>
            <person name="van der Nest M.A."/>
            <person name="van Wyk S."/>
            <person name="Wingfield M.J."/>
            <person name="Xiong C."/>
            <person name="Yue Q."/>
            <person name="Zhang X."/>
        </authorList>
    </citation>
    <scope>NUCLEOTIDE SEQUENCE [LARGE SCALE GENOMIC DNA]</scope>
    <source>
        <strain evidence="6 7">BP6252</strain>
    </source>
</reference>
<dbReference type="Proteomes" id="UP000256645">
    <property type="component" value="Unassembled WGS sequence"/>
</dbReference>